<feature type="region of interest" description="Disordered" evidence="10">
    <location>
        <begin position="352"/>
        <end position="384"/>
    </location>
</feature>
<feature type="non-terminal residue" evidence="11">
    <location>
        <position position="1"/>
    </location>
</feature>
<reference evidence="11 12" key="1">
    <citation type="journal article" date="2015" name="Genome Biol. Evol.">
        <title>The genome of winter moth (Operophtera brumata) provides a genomic perspective on sexual dimorphism and phenology.</title>
        <authorList>
            <person name="Derks M.F."/>
            <person name="Smit S."/>
            <person name="Salis L."/>
            <person name="Schijlen E."/>
            <person name="Bossers A."/>
            <person name="Mateman C."/>
            <person name="Pijl A.S."/>
            <person name="de Ridder D."/>
            <person name="Groenen M.A."/>
            <person name="Visser M.E."/>
            <person name="Megens H.J."/>
        </authorList>
    </citation>
    <scope>NUCLEOTIDE SEQUENCE [LARGE SCALE GENOMIC DNA]</scope>
    <source>
        <strain evidence="11">WM2013NL</strain>
        <tissue evidence="11">Head and thorax</tissue>
    </source>
</reference>
<evidence type="ECO:0000313" key="11">
    <source>
        <dbReference type="EMBL" id="KOB74407.1"/>
    </source>
</evidence>
<dbReference type="InterPro" id="IPR029136">
    <property type="entry name" value="MDM1"/>
</dbReference>
<protein>
    <recommendedName>
        <fullName evidence="4">Nuclear protein MDM1</fullName>
    </recommendedName>
</protein>
<dbReference type="Proteomes" id="UP000037510">
    <property type="component" value="Unassembled WGS sequence"/>
</dbReference>
<evidence type="ECO:0000256" key="5">
    <source>
        <dbReference type="ARBA" id="ARBA00022490"/>
    </source>
</evidence>
<dbReference type="STRING" id="104452.A0A0L7LG26"/>
<dbReference type="GO" id="GO:0008017">
    <property type="term" value="F:microtubule binding"/>
    <property type="evidence" value="ECO:0007669"/>
    <property type="project" value="InterPro"/>
</dbReference>
<dbReference type="PANTHER" id="PTHR32078:SF1">
    <property type="entry name" value="NUCLEAR PROTEIN MDM1"/>
    <property type="match status" value="1"/>
</dbReference>
<organism evidence="11 12">
    <name type="scientific">Operophtera brumata</name>
    <name type="common">Winter moth</name>
    <name type="synonym">Phalaena brumata</name>
    <dbReference type="NCBI Taxonomy" id="104452"/>
    <lineage>
        <taxon>Eukaryota</taxon>
        <taxon>Metazoa</taxon>
        <taxon>Ecdysozoa</taxon>
        <taxon>Arthropoda</taxon>
        <taxon>Hexapoda</taxon>
        <taxon>Insecta</taxon>
        <taxon>Pterygota</taxon>
        <taxon>Neoptera</taxon>
        <taxon>Endopterygota</taxon>
        <taxon>Lepidoptera</taxon>
        <taxon>Glossata</taxon>
        <taxon>Ditrysia</taxon>
        <taxon>Geometroidea</taxon>
        <taxon>Geometridae</taxon>
        <taxon>Larentiinae</taxon>
        <taxon>Operophtera</taxon>
    </lineage>
</organism>
<evidence type="ECO:0000256" key="10">
    <source>
        <dbReference type="SAM" id="MobiDB-lite"/>
    </source>
</evidence>
<comment type="function">
    <text evidence="9">Microtubule-binding protein that negatively regulates centriole duplication. Binds to and stabilizes microtubules.</text>
</comment>
<feature type="region of interest" description="Disordered" evidence="10">
    <location>
        <begin position="433"/>
        <end position="466"/>
    </location>
</feature>
<feature type="compositionally biased region" description="Basic and acidic residues" evidence="10">
    <location>
        <begin position="236"/>
        <end position="247"/>
    </location>
</feature>
<evidence type="ECO:0000313" key="12">
    <source>
        <dbReference type="Proteomes" id="UP000037510"/>
    </source>
</evidence>
<feature type="compositionally biased region" description="Polar residues" evidence="10">
    <location>
        <begin position="305"/>
        <end position="315"/>
    </location>
</feature>
<dbReference type="PANTHER" id="PTHR32078">
    <property type="entry name" value="NUCLEAR PROTEIN MDM1"/>
    <property type="match status" value="1"/>
</dbReference>
<evidence type="ECO:0000256" key="2">
    <source>
        <dbReference type="ARBA" id="ARBA00004123"/>
    </source>
</evidence>
<dbReference type="GO" id="GO:0005874">
    <property type="term" value="C:microtubule"/>
    <property type="evidence" value="ECO:0007669"/>
    <property type="project" value="UniProtKB-KW"/>
</dbReference>
<keyword evidence="5" id="KW-0963">Cytoplasm</keyword>
<evidence type="ECO:0000256" key="3">
    <source>
        <dbReference type="ARBA" id="ARBA00010494"/>
    </source>
</evidence>
<accession>A0A0L7LG26</accession>
<sequence length="562" mass="61531">TLEDAATIPGSVEAEPLMNHVDGDHDDKRYIEDYLWNGQKPGVQRKSTFRNALSALISNGEDRSKDNRKRYKSEYKKKFRPFSQYVFEASKGTFTKCRGKGKVKDEASERMLGDGGAGVGETSAGVGVGPAVGAGEDSAHTLRAAGLQPLGMPQSDSWYREVIDLRKRAGEYKYRGWGTELAPDHITQLYNKQIELWYQVSRRALPRDEKDGKDSKGSPKKYRSFRSAPHQSIHAKLQETKASERQVRTPCSSPRAGGRARLTRRRRTPSLALSRGSSHRVRSTSRGGRSPSAPGKTGIVANGPSGANGTLTNGIESARGRRSRSISKVGIKLDDEIIPSHRSASVAKDHFFDDSPVVKSPPEPTRVKSPEQLNMRSPDPVNWTVPLDTGKTFTVTQNVKSDESIKRPSSEFKGGFVAEEGVIVKPAEIAPIHHQQMSPIRSLKNKSESPTSLKRTDKTPTTPISLTPIDETKALDMNKINGINGVNGNGVSSNDITPETPTQDLQQEVIKKSTEATQVAPGVVDTTVVNEPPAGGLSASEVLDRARTRFDKFWGKKEEDNV</sequence>
<feature type="compositionally biased region" description="Basic and acidic residues" evidence="10">
    <location>
        <begin position="207"/>
        <end position="217"/>
    </location>
</feature>
<feature type="region of interest" description="Disordered" evidence="10">
    <location>
        <begin position="207"/>
        <end position="321"/>
    </location>
</feature>
<comment type="subcellular location">
    <subcellularLocation>
        <location evidence="1">Cytoplasm</location>
        <location evidence="1">Cytoskeleton</location>
        <location evidence="1">Microtubule organizing center</location>
        <location evidence="1">Centrosome</location>
        <location evidence="1">Centriole</location>
    </subcellularLocation>
    <subcellularLocation>
        <location evidence="2">Nucleus</location>
    </subcellularLocation>
</comment>
<dbReference type="GO" id="GO:0005634">
    <property type="term" value="C:nucleus"/>
    <property type="evidence" value="ECO:0007669"/>
    <property type="project" value="UniProtKB-SubCell"/>
</dbReference>
<dbReference type="GO" id="GO:0005814">
    <property type="term" value="C:centriole"/>
    <property type="evidence" value="ECO:0007669"/>
    <property type="project" value="UniProtKB-SubCell"/>
</dbReference>
<feature type="compositionally biased region" description="Polar residues" evidence="10">
    <location>
        <begin position="448"/>
        <end position="465"/>
    </location>
</feature>
<comment type="similarity">
    <text evidence="3">Belongs to the MDM1 family.</text>
</comment>
<dbReference type="AlphaFoldDB" id="A0A0L7LG26"/>
<evidence type="ECO:0000256" key="6">
    <source>
        <dbReference type="ARBA" id="ARBA00022701"/>
    </source>
</evidence>
<evidence type="ECO:0000256" key="1">
    <source>
        <dbReference type="ARBA" id="ARBA00004114"/>
    </source>
</evidence>
<evidence type="ECO:0000256" key="9">
    <source>
        <dbReference type="ARBA" id="ARBA00045771"/>
    </source>
</evidence>
<dbReference type="GO" id="GO:0046600">
    <property type="term" value="P:negative regulation of centriole replication"/>
    <property type="evidence" value="ECO:0007669"/>
    <property type="project" value="InterPro"/>
</dbReference>
<keyword evidence="8" id="KW-0539">Nucleus</keyword>
<proteinExistence type="inferred from homology"/>
<gene>
    <name evidence="11" type="ORF">OBRU01_05289</name>
</gene>
<evidence type="ECO:0000256" key="7">
    <source>
        <dbReference type="ARBA" id="ARBA00023212"/>
    </source>
</evidence>
<dbReference type="Pfam" id="PF15501">
    <property type="entry name" value="MDM1"/>
    <property type="match status" value="1"/>
</dbReference>
<evidence type="ECO:0000256" key="4">
    <source>
        <dbReference type="ARBA" id="ARBA00013508"/>
    </source>
</evidence>
<evidence type="ECO:0000256" key="8">
    <source>
        <dbReference type="ARBA" id="ARBA00023242"/>
    </source>
</evidence>
<keyword evidence="6" id="KW-0493">Microtubule</keyword>
<keyword evidence="7" id="KW-0206">Cytoskeleton</keyword>
<name>A0A0L7LG26_OPEBR</name>
<dbReference type="EMBL" id="JTDY01001249">
    <property type="protein sequence ID" value="KOB74407.1"/>
    <property type="molecule type" value="Genomic_DNA"/>
</dbReference>
<keyword evidence="12" id="KW-1185">Reference proteome</keyword>
<comment type="caution">
    <text evidence="11">The sequence shown here is derived from an EMBL/GenBank/DDBJ whole genome shotgun (WGS) entry which is preliminary data.</text>
</comment>